<reference evidence="4 5" key="1">
    <citation type="journal article" date="2004" name="Science">
        <title>The complete genome sequence of Propionibacterium acnes, a commensal of human skin.</title>
        <authorList>
            <person name="Bruggemann H."/>
            <person name="Henne A."/>
            <person name="Hoster F."/>
            <person name="Liesegang H."/>
            <person name="Wiezer A."/>
            <person name="Strittmatter A."/>
            <person name="Hujer S."/>
            <person name="Durre P."/>
            <person name="Gottschalk G."/>
        </authorList>
    </citation>
    <scope>NUCLEOTIDE SEQUENCE [LARGE SCALE GENOMIC DNA]</scope>
    <source>
        <strain evidence="5">DSM 16379 / KPA171202</strain>
    </source>
</reference>
<feature type="region of interest" description="Disordered" evidence="1">
    <location>
        <begin position="1"/>
        <end position="20"/>
    </location>
</feature>
<dbReference type="InterPro" id="IPR058279">
    <property type="entry name" value="DUF7973"/>
</dbReference>
<evidence type="ECO:0000259" key="3">
    <source>
        <dbReference type="Pfam" id="PF25928"/>
    </source>
</evidence>
<dbReference type="EnsemblBacteria" id="AAT84027">
    <property type="protein sequence ID" value="AAT84027"/>
    <property type="gene ID" value="PPA2323"/>
</dbReference>
<dbReference type="HOGENOM" id="CLU_077325_0_0_11"/>
<proteinExistence type="predicted"/>
<feature type="transmembrane region" description="Helical" evidence="2">
    <location>
        <begin position="52"/>
        <end position="72"/>
    </location>
</feature>
<sequence length="381" mass="40210">MPHPSLRADDRSRDTRPHKGTSMFTTSVGVFVFGLLATIAGGAVGAAIGGNYAFVLTGFCVLASWGVFAATGNTFGLDYLAFGPFMGPHIAFAGGVAAAIYARYRGHLGDGKDVNTPLAGIGHPDILCVGAAFGIFGYLCQIGISNIPWFGKHTDPVALTVLLSGLLARLIFGGVPGKGLFHGSLHNPELFHENATSFPAKIKPGPNGRWLEWQEKPSQLLTIGSLFGIFAGGASLFLAANVGAYLTTRGLANNLAAANANSFCFGISAVIILFLITNRNMPVQHHVTNIAGLAAVQFFPLLMGKTLTTYHWTYTSSWDSHTWGMATVALVIAAFFGVFTAGLGEFCARLWYNRGTSHIDPPAAAIWLGNTVVVSLATLFS</sequence>
<dbReference type="Proteomes" id="UP000000603">
    <property type="component" value="Chromosome"/>
</dbReference>
<feature type="compositionally biased region" description="Basic and acidic residues" evidence="1">
    <location>
        <begin position="1"/>
        <end position="17"/>
    </location>
</feature>
<gene>
    <name evidence="4" type="ordered locus">PPA2323</name>
</gene>
<keyword evidence="2" id="KW-0472">Membrane</keyword>
<accession>Q6A5D6</accession>
<feature type="transmembrane region" description="Helical" evidence="2">
    <location>
        <begin position="21"/>
        <end position="46"/>
    </location>
</feature>
<evidence type="ECO:0000256" key="1">
    <source>
        <dbReference type="SAM" id="MobiDB-lite"/>
    </source>
</evidence>
<keyword evidence="2" id="KW-0812">Transmembrane</keyword>
<evidence type="ECO:0000256" key="2">
    <source>
        <dbReference type="SAM" id="Phobius"/>
    </source>
</evidence>
<evidence type="ECO:0000313" key="5">
    <source>
        <dbReference type="Proteomes" id="UP000000603"/>
    </source>
</evidence>
<evidence type="ECO:0000313" key="4">
    <source>
        <dbReference type="EMBL" id="AAT84027.1"/>
    </source>
</evidence>
<feature type="transmembrane region" description="Helical" evidence="2">
    <location>
        <begin position="220"/>
        <end position="246"/>
    </location>
</feature>
<keyword evidence="2" id="KW-1133">Transmembrane helix</keyword>
<feature type="transmembrane region" description="Helical" evidence="2">
    <location>
        <begin position="258"/>
        <end position="277"/>
    </location>
</feature>
<organism evidence="4 5">
    <name type="scientific">Cutibacterium acnes (strain DSM 16379 / KPA171202)</name>
    <name type="common">Propionibacterium acnes</name>
    <dbReference type="NCBI Taxonomy" id="267747"/>
    <lineage>
        <taxon>Bacteria</taxon>
        <taxon>Bacillati</taxon>
        <taxon>Actinomycetota</taxon>
        <taxon>Actinomycetes</taxon>
        <taxon>Propionibacteriales</taxon>
        <taxon>Propionibacteriaceae</taxon>
        <taxon>Cutibacterium</taxon>
    </lineage>
</organism>
<dbReference type="eggNOG" id="ENOG502ZYP7">
    <property type="taxonomic scope" value="Bacteria"/>
</dbReference>
<protein>
    <submittedName>
        <fullName evidence="4">Conserved membrane protein</fullName>
    </submittedName>
</protein>
<feature type="transmembrane region" description="Helical" evidence="2">
    <location>
        <begin position="79"/>
        <end position="101"/>
    </location>
</feature>
<feature type="domain" description="DUF7973" evidence="3">
    <location>
        <begin position="35"/>
        <end position="377"/>
    </location>
</feature>
<dbReference type="EMBL" id="AE017283">
    <property type="protein sequence ID" value="AAT84027.1"/>
    <property type="molecule type" value="Genomic_DNA"/>
</dbReference>
<name>Q6A5D6_CUTAK</name>
<dbReference type="KEGG" id="pac:PPA2323"/>
<dbReference type="Pfam" id="PF25928">
    <property type="entry name" value="DUF7973"/>
    <property type="match status" value="1"/>
</dbReference>
<feature type="transmembrane region" description="Helical" evidence="2">
    <location>
        <begin position="283"/>
        <end position="302"/>
    </location>
</feature>
<dbReference type="AlphaFoldDB" id="Q6A5D6"/>
<feature type="transmembrane region" description="Helical" evidence="2">
    <location>
        <begin position="323"/>
        <end position="343"/>
    </location>
</feature>
<feature type="transmembrane region" description="Helical" evidence="2">
    <location>
        <begin position="121"/>
        <end position="144"/>
    </location>
</feature>